<dbReference type="Proteomes" id="UP000077315">
    <property type="component" value="Unassembled WGS sequence"/>
</dbReference>
<reference evidence="2" key="1">
    <citation type="submission" date="2015-06" db="EMBL/GenBank/DDBJ databases">
        <title>Expansion of signal transduction pathways in fungi by whole-genome duplication.</title>
        <authorList>
            <consortium name="DOE Joint Genome Institute"/>
            <person name="Corrochano L.M."/>
            <person name="Kuo A."/>
            <person name="Marcet-Houben M."/>
            <person name="Polaino S."/>
            <person name="Salamov A."/>
            <person name="Villalobos J.M."/>
            <person name="Alvarez M.I."/>
            <person name="Avalos J."/>
            <person name="Benito E.P."/>
            <person name="Benoit I."/>
            <person name="Burger G."/>
            <person name="Camino L.P."/>
            <person name="Canovas D."/>
            <person name="Cerda-Olmedo E."/>
            <person name="Cheng J.-F."/>
            <person name="Dominguez A."/>
            <person name="Elias M."/>
            <person name="Eslava A.P."/>
            <person name="Glaser F."/>
            <person name="Grimwood J."/>
            <person name="Gutierrez G."/>
            <person name="Heitman J."/>
            <person name="Henrissat B."/>
            <person name="Iturriaga E.A."/>
            <person name="Lang B.F."/>
            <person name="Lavin J.L."/>
            <person name="Lee S."/>
            <person name="Li W."/>
            <person name="Lindquist E."/>
            <person name="Lopez-Garcia S."/>
            <person name="Luque E.M."/>
            <person name="Marcos A.T."/>
            <person name="Martin J."/>
            <person name="McCluskey K."/>
            <person name="Medina H.R."/>
            <person name="Miralles-Duran A."/>
            <person name="Miyazaki A."/>
            <person name="Munoz-Torres E."/>
            <person name="Oguiza J.A."/>
            <person name="Ohm R."/>
            <person name="Olmedo M."/>
            <person name="Orejas M."/>
            <person name="Ortiz-Castellanos L."/>
            <person name="Pisabarro A.G."/>
            <person name="Rodriguez-Romero J."/>
            <person name="Ruiz-Herrera J."/>
            <person name="Ruiz-Vazquez R."/>
            <person name="Sanz C."/>
            <person name="Schackwitz W."/>
            <person name="Schmutz J."/>
            <person name="Shahriari M."/>
            <person name="Shelest E."/>
            <person name="Silva-Franco F."/>
            <person name="Soanes D."/>
            <person name="Syed K."/>
            <person name="Tagua V.G."/>
            <person name="Talbot N.J."/>
            <person name="Thon M."/>
            <person name="De vries R.P."/>
            <person name="Wiebenga A."/>
            <person name="Yadav J.S."/>
            <person name="Braun E.L."/>
            <person name="Baker S."/>
            <person name="Garre V."/>
            <person name="Horwitz B."/>
            <person name="Torres-Martinez S."/>
            <person name="Idnurm A."/>
            <person name="Herrera-Estrella A."/>
            <person name="Gabaldon T."/>
            <person name="Grigoriev I.V."/>
        </authorList>
    </citation>
    <scope>NUCLEOTIDE SEQUENCE [LARGE SCALE GENOMIC DNA]</scope>
    <source>
        <strain evidence="2">NRRL 1555(-)</strain>
    </source>
</reference>
<evidence type="ECO:0000313" key="1">
    <source>
        <dbReference type="EMBL" id="OAD74242.1"/>
    </source>
</evidence>
<keyword evidence="2" id="KW-1185">Reference proteome</keyword>
<dbReference type="AlphaFoldDB" id="A0A162U860"/>
<protein>
    <submittedName>
        <fullName evidence="1">Uncharacterized protein</fullName>
    </submittedName>
</protein>
<dbReference type="InParanoid" id="A0A162U860"/>
<dbReference type="RefSeq" id="XP_018292282.1">
    <property type="nucleotide sequence ID" value="XM_018442478.1"/>
</dbReference>
<proteinExistence type="predicted"/>
<dbReference type="EMBL" id="KV440979">
    <property type="protein sequence ID" value="OAD74242.1"/>
    <property type="molecule type" value="Genomic_DNA"/>
</dbReference>
<sequence length="106" mass="11876">MGSVKGRDTLIKRDGYTELDNNKRLNRNNDIKMVTIIRNKNSNPSNIMIYKLQLSEVRALQPNSGSLLANEPGELTVSGTVTYQTHTHVHYTLRGFTAVCVNSPNM</sequence>
<gene>
    <name evidence="1" type="ORF">PHYBLDRAFT_71489</name>
</gene>
<name>A0A162U860_PHYB8</name>
<organism evidence="1 2">
    <name type="scientific">Phycomyces blakesleeanus (strain ATCC 8743b / DSM 1359 / FGSC 10004 / NBRC 33097 / NRRL 1555)</name>
    <dbReference type="NCBI Taxonomy" id="763407"/>
    <lineage>
        <taxon>Eukaryota</taxon>
        <taxon>Fungi</taxon>
        <taxon>Fungi incertae sedis</taxon>
        <taxon>Mucoromycota</taxon>
        <taxon>Mucoromycotina</taxon>
        <taxon>Mucoromycetes</taxon>
        <taxon>Mucorales</taxon>
        <taxon>Phycomycetaceae</taxon>
        <taxon>Phycomyces</taxon>
    </lineage>
</organism>
<dbReference type="VEuPathDB" id="FungiDB:PHYBLDRAFT_71489"/>
<accession>A0A162U860</accession>
<dbReference type="GeneID" id="29003384"/>
<evidence type="ECO:0000313" key="2">
    <source>
        <dbReference type="Proteomes" id="UP000077315"/>
    </source>
</evidence>